<evidence type="ECO:0000256" key="1">
    <source>
        <dbReference type="ARBA" id="ARBA00022737"/>
    </source>
</evidence>
<dbReference type="PANTHER" id="PTHR23048:SF0">
    <property type="entry name" value="CALMODULIN LIKE 3"/>
    <property type="match status" value="1"/>
</dbReference>
<dbReference type="SMART" id="SM00054">
    <property type="entry name" value="EFh"/>
    <property type="match status" value="3"/>
</dbReference>
<accession>A0A9D4L7Y8</accession>
<proteinExistence type="predicted"/>
<name>A0A9D4L7Y8_DREPO</name>
<dbReference type="AlphaFoldDB" id="A0A9D4L7Y8"/>
<protein>
    <recommendedName>
        <fullName evidence="4">EF-hand domain-containing protein</fullName>
    </recommendedName>
</protein>
<keyword evidence="6" id="KW-1185">Reference proteome</keyword>
<organism evidence="5 6">
    <name type="scientific">Dreissena polymorpha</name>
    <name type="common">Zebra mussel</name>
    <name type="synonym">Mytilus polymorpha</name>
    <dbReference type="NCBI Taxonomy" id="45954"/>
    <lineage>
        <taxon>Eukaryota</taxon>
        <taxon>Metazoa</taxon>
        <taxon>Spiralia</taxon>
        <taxon>Lophotrochozoa</taxon>
        <taxon>Mollusca</taxon>
        <taxon>Bivalvia</taxon>
        <taxon>Autobranchia</taxon>
        <taxon>Heteroconchia</taxon>
        <taxon>Euheterodonta</taxon>
        <taxon>Imparidentia</taxon>
        <taxon>Neoheterodontei</taxon>
        <taxon>Myida</taxon>
        <taxon>Dreissenoidea</taxon>
        <taxon>Dreissenidae</taxon>
        <taxon>Dreissena</taxon>
    </lineage>
</organism>
<evidence type="ECO:0000313" key="5">
    <source>
        <dbReference type="EMBL" id="KAH3853191.1"/>
    </source>
</evidence>
<dbReference type="PROSITE" id="PS00018">
    <property type="entry name" value="EF_HAND_1"/>
    <property type="match status" value="2"/>
</dbReference>
<dbReference type="PANTHER" id="PTHR23048">
    <property type="entry name" value="MYOSIN LIGHT CHAIN 1, 3"/>
    <property type="match status" value="1"/>
</dbReference>
<keyword evidence="2" id="KW-0106">Calcium</keyword>
<keyword evidence="3" id="KW-0514">Muscle protein</keyword>
<gene>
    <name evidence="5" type="ORF">DPMN_095713</name>
</gene>
<dbReference type="Pfam" id="PF13499">
    <property type="entry name" value="EF-hand_7"/>
    <property type="match status" value="1"/>
</dbReference>
<evidence type="ECO:0000256" key="2">
    <source>
        <dbReference type="ARBA" id="ARBA00022837"/>
    </source>
</evidence>
<dbReference type="FunFam" id="1.10.238.10:FF:000001">
    <property type="entry name" value="Calmodulin 1"/>
    <property type="match status" value="1"/>
</dbReference>
<dbReference type="InterPro" id="IPR002048">
    <property type="entry name" value="EF_hand_dom"/>
</dbReference>
<dbReference type="InterPro" id="IPR011992">
    <property type="entry name" value="EF-hand-dom_pair"/>
</dbReference>
<sequence length="150" mass="16982">MAPGITLNQKQQAELKEAFIIYDSDQDGKVSTDQATQIIRSIGISPTMDEISDMLGTRQGDKLFTLEDLKRIIQTKAPPVESRESLLDAFRIFDKDGNGFIDAEELRHVLVHLGEKLKDDEVDELLREVDINGDNQISYEDMVRTIECLN</sequence>
<comment type="caution">
    <text evidence="5">The sequence shown here is derived from an EMBL/GenBank/DDBJ whole genome shotgun (WGS) entry which is preliminary data.</text>
</comment>
<dbReference type="PROSITE" id="PS50222">
    <property type="entry name" value="EF_HAND_2"/>
    <property type="match status" value="3"/>
</dbReference>
<dbReference type="EMBL" id="JAIWYP010000003">
    <property type="protein sequence ID" value="KAH3853191.1"/>
    <property type="molecule type" value="Genomic_DNA"/>
</dbReference>
<evidence type="ECO:0000256" key="3">
    <source>
        <dbReference type="ARBA" id="ARBA00023179"/>
    </source>
</evidence>
<dbReference type="InterPro" id="IPR050230">
    <property type="entry name" value="CALM/Myosin/TropC-like"/>
</dbReference>
<dbReference type="Pfam" id="PF13202">
    <property type="entry name" value="EF-hand_5"/>
    <property type="match status" value="1"/>
</dbReference>
<dbReference type="Gene3D" id="1.10.238.10">
    <property type="entry name" value="EF-hand"/>
    <property type="match status" value="2"/>
</dbReference>
<dbReference type="InterPro" id="IPR018247">
    <property type="entry name" value="EF_Hand_1_Ca_BS"/>
</dbReference>
<feature type="domain" description="EF-hand" evidence="4">
    <location>
        <begin position="10"/>
        <end position="45"/>
    </location>
</feature>
<dbReference type="CDD" id="cd00051">
    <property type="entry name" value="EFh"/>
    <property type="match status" value="1"/>
</dbReference>
<reference evidence="5" key="2">
    <citation type="submission" date="2020-11" db="EMBL/GenBank/DDBJ databases">
        <authorList>
            <person name="McCartney M.A."/>
            <person name="Auch B."/>
            <person name="Kono T."/>
            <person name="Mallez S."/>
            <person name="Becker A."/>
            <person name="Gohl D.M."/>
            <person name="Silverstein K.A.T."/>
            <person name="Koren S."/>
            <person name="Bechman K.B."/>
            <person name="Herman A."/>
            <person name="Abrahante J.E."/>
            <person name="Garbe J."/>
        </authorList>
    </citation>
    <scope>NUCLEOTIDE SEQUENCE</scope>
    <source>
        <strain evidence="5">Duluth1</strain>
        <tissue evidence="5">Whole animal</tissue>
    </source>
</reference>
<keyword evidence="1" id="KW-0677">Repeat</keyword>
<dbReference type="Proteomes" id="UP000828390">
    <property type="component" value="Unassembled WGS sequence"/>
</dbReference>
<feature type="domain" description="EF-hand" evidence="4">
    <location>
        <begin position="117"/>
        <end position="150"/>
    </location>
</feature>
<dbReference type="SUPFAM" id="SSF47473">
    <property type="entry name" value="EF-hand"/>
    <property type="match status" value="1"/>
</dbReference>
<feature type="domain" description="EF-hand" evidence="4">
    <location>
        <begin position="81"/>
        <end position="116"/>
    </location>
</feature>
<evidence type="ECO:0000313" key="6">
    <source>
        <dbReference type="Proteomes" id="UP000828390"/>
    </source>
</evidence>
<dbReference type="GO" id="GO:0005509">
    <property type="term" value="F:calcium ion binding"/>
    <property type="evidence" value="ECO:0007669"/>
    <property type="project" value="InterPro"/>
</dbReference>
<dbReference type="OrthoDB" id="6055467at2759"/>
<evidence type="ECO:0000259" key="4">
    <source>
        <dbReference type="PROSITE" id="PS50222"/>
    </source>
</evidence>
<dbReference type="GO" id="GO:0016460">
    <property type="term" value="C:myosin II complex"/>
    <property type="evidence" value="ECO:0007669"/>
    <property type="project" value="TreeGrafter"/>
</dbReference>
<reference evidence="5" key="1">
    <citation type="journal article" date="2019" name="bioRxiv">
        <title>The Genome of the Zebra Mussel, Dreissena polymorpha: A Resource for Invasive Species Research.</title>
        <authorList>
            <person name="McCartney M.A."/>
            <person name="Auch B."/>
            <person name="Kono T."/>
            <person name="Mallez S."/>
            <person name="Zhang Y."/>
            <person name="Obille A."/>
            <person name="Becker A."/>
            <person name="Abrahante J.E."/>
            <person name="Garbe J."/>
            <person name="Badalamenti J.P."/>
            <person name="Herman A."/>
            <person name="Mangelson H."/>
            <person name="Liachko I."/>
            <person name="Sullivan S."/>
            <person name="Sone E.D."/>
            <person name="Koren S."/>
            <person name="Silverstein K.A.T."/>
            <person name="Beckman K.B."/>
            <person name="Gohl D.M."/>
        </authorList>
    </citation>
    <scope>NUCLEOTIDE SEQUENCE</scope>
    <source>
        <strain evidence="5">Duluth1</strain>
        <tissue evidence="5">Whole animal</tissue>
    </source>
</reference>